<organism evidence="1 2">
    <name type="scientific">Marinomonas rhizomae</name>
    <dbReference type="NCBI Taxonomy" id="491948"/>
    <lineage>
        <taxon>Bacteria</taxon>
        <taxon>Pseudomonadati</taxon>
        <taxon>Pseudomonadota</taxon>
        <taxon>Gammaproteobacteria</taxon>
        <taxon>Oceanospirillales</taxon>
        <taxon>Oceanospirillaceae</taxon>
        <taxon>Marinomonas</taxon>
    </lineage>
</organism>
<dbReference type="OrthoDB" id="9812255at2"/>
<dbReference type="Proteomes" id="UP000252792">
    <property type="component" value="Unassembled WGS sequence"/>
</dbReference>
<dbReference type="RefSeq" id="WP_113918233.1">
    <property type="nucleotide sequence ID" value="NZ_QNSE01000016.1"/>
</dbReference>
<dbReference type="Gene3D" id="3.40.190.10">
    <property type="entry name" value="Periplasmic binding protein-like II"/>
    <property type="match status" value="1"/>
</dbReference>
<evidence type="ECO:0000313" key="2">
    <source>
        <dbReference type="Proteomes" id="UP000252792"/>
    </source>
</evidence>
<accession>A0A366IWS8</accession>
<reference evidence="1 2" key="1">
    <citation type="submission" date="2018-06" db="EMBL/GenBank/DDBJ databases">
        <title>Genomic Encyclopedia of Type Strains, Phase III (KMG-III): the genomes of soil and plant-associated and newly described type strains.</title>
        <authorList>
            <person name="Whitman W."/>
        </authorList>
    </citation>
    <scope>NUCLEOTIDE SEQUENCE [LARGE SCALE GENOMIC DNA]</scope>
    <source>
        <strain evidence="1 2">CECT 7377</strain>
    </source>
</reference>
<sequence>MPTGKTTLRVLGTSVTLIDKIREQAQKDLNIDIEFIVRSVQDAQRIAVMQPESYDIYDQWFHNVDFVWPAQSIQPIDVDRIDQWDLVNSLPKTGRVLPSQPLAQGSEPSGRLYVQHDGSLGSTPSKQISMLPLAHNVDSFAYNEALLPPELREQEESWQWLLAPQMKGKAAFQNDAAMGTIDAAIAINASGLAEFKDPSNLALAEIDLLIHILKTKRDAGQFVEFWKDHDQSIKLLKSKRSYIQSIWAPIYYRNHCNIAGFKMASPKEGYRAWCGGLSVSKCATGHKLDDVYKYLNWWLSGWPGSVIARQGYYISNTDSVKNYLSEEEWQFWYEGKPALKDLNGIDDQPLIPKGSKRSGGSYEQRMSNIAVWNSVMDEHNYLVRKWRELTKDE</sequence>
<name>A0A366IWS8_9GAMM</name>
<evidence type="ECO:0000313" key="1">
    <source>
        <dbReference type="EMBL" id="RBP79017.1"/>
    </source>
</evidence>
<keyword evidence="2" id="KW-1185">Reference proteome</keyword>
<proteinExistence type="predicted"/>
<dbReference type="AlphaFoldDB" id="A0A366IWS8"/>
<dbReference type="EMBL" id="QNSE01000016">
    <property type="protein sequence ID" value="RBP79017.1"/>
    <property type="molecule type" value="Genomic_DNA"/>
</dbReference>
<dbReference type="SUPFAM" id="SSF53850">
    <property type="entry name" value="Periplasmic binding protein-like II"/>
    <property type="match status" value="1"/>
</dbReference>
<gene>
    <name evidence="1" type="ORF">DFP80_11640</name>
</gene>
<protein>
    <submittedName>
        <fullName evidence="1">Putative spermidine/putrescine transport system substrate-binding protein</fullName>
    </submittedName>
</protein>
<comment type="caution">
    <text evidence="1">The sequence shown here is derived from an EMBL/GenBank/DDBJ whole genome shotgun (WGS) entry which is preliminary data.</text>
</comment>